<feature type="transmembrane region" description="Helical" evidence="12">
    <location>
        <begin position="79"/>
        <end position="99"/>
    </location>
</feature>
<evidence type="ECO:0000256" key="4">
    <source>
        <dbReference type="ARBA" id="ARBA00022475"/>
    </source>
</evidence>
<evidence type="ECO:0000256" key="2">
    <source>
        <dbReference type="ARBA" id="ARBA00006434"/>
    </source>
</evidence>
<dbReference type="GO" id="GO:0005886">
    <property type="term" value="C:plasma membrane"/>
    <property type="evidence" value="ECO:0007669"/>
    <property type="project" value="UniProtKB-SubCell"/>
</dbReference>
<dbReference type="GO" id="GO:0015293">
    <property type="term" value="F:symporter activity"/>
    <property type="evidence" value="ECO:0007669"/>
    <property type="project" value="TreeGrafter"/>
</dbReference>
<evidence type="ECO:0000256" key="6">
    <source>
        <dbReference type="ARBA" id="ARBA00022989"/>
    </source>
</evidence>
<evidence type="ECO:0000313" key="16">
    <source>
        <dbReference type="Proteomes" id="UP000279860"/>
    </source>
</evidence>
<dbReference type="InterPro" id="IPR051163">
    <property type="entry name" value="Sodium:Solute_Symporter_SSF"/>
</dbReference>
<name>A0A3P1XTG7_TANFO</name>
<evidence type="ECO:0000256" key="1">
    <source>
        <dbReference type="ARBA" id="ARBA00004651"/>
    </source>
</evidence>
<evidence type="ECO:0000256" key="5">
    <source>
        <dbReference type="ARBA" id="ARBA00022692"/>
    </source>
</evidence>
<reference evidence="15 16" key="1">
    <citation type="submission" date="2018-11" db="EMBL/GenBank/DDBJ databases">
        <title>Genomes From Bacteria Associated with the Canine Oral Cavity: a Test Case for Automated Genome-Based Taxonomic Assignment.</title>
        <authorList>
            <person name="Coil D.A."/>
            <person name="Jospin G."/>
            <person name="Darling A.E."/>
            <person name="Wallis C."/>
            <person name="Davis I.J."/>
            <person name="Harris S."/>
            <person name="Eisen J.A."/>
            <person name="Holcombe L.J."/>
            <person name="O'Flynn C."/>
        </authorList>
    </citation>
    <scope>NUCLEOTIDE SEQUENCE [LARGE SCALE GENOMIC DNA]</scope>
    <source>
        <strain evidence="14 16">OH1426_COT-023</strain>
        <strain evidence="13 15">OH2617_COT-023</strain>
    </source>
</reference>
<evidence type="ECO:0000313" key="15">
    <source>
        <dbReference type="Proteomes" id="UP000278609"/>
    </source>
</evidence>
<keyword evidence="3" id="KW-0813">Transport</keyword>
<evidence type="ECO:0000313" key="13">
    <source>
        <dbReference type="EMBL" id="RRD62134.1"/>
    </source>
</evidence>
<feature type="transmembrane region" description="Helical" evidence="12">
    <location>
        <begin position="153"/>
        <end position="171"/>
    </location>
</feature>
<feature type="transmembrane region" description="Helical" evidence="12">
    <location>
        <begin position="399"/>
        <end position="419"/>
    </location>
</feature>
<dbReference type="Proteomes" id="UP000278609">
    <property type="component" value="Unassembled WGS sequence"/>
</dbReference>
<comment type="caution">
    <text evidence="13">The sequence shown here is derived from an EMBL/GenBank/DDBJ whole genome shotgun (WGS) entry which is preliminary data.</text>
</comment>
<dbReference type="GO" id="GO:0006814">
    <property type="term" value="P:sodium ion transport"/>
    <property type="evidence" value="ECO:0007669"/>
    <property type="project" value="UniProtKB-KW"/>
</dbReference>
<dbReference type="PANTHER" id="PTHR42985">
    <property type="entry name" value="SODIUM-COUPLED MONOCARBOXYLATE TRANSPORTER"/>
    <property type="match status" value="1"/>
</dbReference>
<feature type="transmembrane region" description="Helical" evidence="12">
    <location>
        <begin position="6"/>
        <end position="23"/>
    </location>
</feature>
<evidence type="ECO:0000256" key="10">
    <source>
        <dbReference type="ARBA" id="ARBA00023201"/>
    </source>
</evidence>
<dbReference type="PROSITE" id="PS50283">
    <property type="entry name" value="NA_SOLUT_SYMP_3"/>
    <property type="match status" value="1"/>
</dbReference>
<dbReference type="OrthoDB" id="891563at2"/>
<evidence type="ECO:0000256" key="8">
    <source>
        <dbReference type="ARBA" id="ARBA00023065"/>
    </source>
</evidence>
<dbReference type="PANTHER" id="PTHR42985:SF47">
    <property type="entry name" value="INTEGRAL MEMBRANE TRANSPORT PROTEIN"/>
    <property type="match status" value="1"/>
</dbReference>
<feature type="transmembrane region" description="Helical" evidence="12">
    <location>
        <begin position="43"/>
        <end position="67"/>
    </location>
</feature>
<organism evidence="13 15">
    <name type="scientific">Tannerella forsythia</name>
    <name type="common">Bacteroides forsythus</name>
    <dbReference type="NCBI Taxonomy" id="28112"/>
    <lineage>
        <taxon>Bacteria</taxon>
        <taxon>Pseudomonadati</taxon>
        <taxon>Bacteroidota</taxon>
        <taxon>Bacteroidia</taxon>
        <taxon>Bacteroidales</taxon>
        <taxon>Tannerellaceae</taxon>
        <taxon>Tannerella</taxon>
    </lineage>
</organism>
<feature type="transmembrane region" description="Helical" evidence="12">
    <location>
        <begin position="178"/>
        <end position="198"/>
    </location>
</feature>
<dbReference type="Pfam" id="PF00474">
    <property type="entry name" value="SSF"/>
    <property type="match status" value="1"/>
</dbReference>
<keyword evidence="10" id="KW-0739">Sodium transport</keyword>
<keyword evidence="4" id="KW-1003">Cell membrane</keyword>
<dbReference type="RefSeq" id="WP_124751118.1">
    <property type="nucleotide sequence ID" value="NZ_RQYN01000031.1"/>
</dbReference>
<feature type="transmembrane region" description="Helical" evidence="12">
    <location>
        <begin position="431"/>
        <end position="451"/>
    </location>
</feature>
<sequence length="487" mass="54680">MSSQLILLIIVAYFGLLLLIAWITGRKSSSNDAFFLGNRKSPWYIVAIGMVGSSLSGVTFVSVPGWVRQIDMTYMQTVLGFFFGYVLIANVLLPLYYKLRLTSIYTYLETRIGRRSYKTGASFFLLSKIIGAAARLYLVVLILQTYVFSTWNIPFGVTVIVSILLVWLYTYRSGVKTIIWTDTLQALCLVGTLVVIIWQVKDRMGLDMIGMWQTVTDSSHFRIFEWNDWGSTQHFVKQFFSGIFITIVMTGLDQDMMQKNLSCKSLKDAQKNMYTYGLAFTPINFLFLCLGVLLITLAAQQGITLPASGDDILPMFCTSGILGSTILVFFTIGIIAAAFSSADSALTALTTSFCVDILGIEKEQAKKAKQTRMKVHLLISVLFVIIIMIFKALNNRSVIDAIYVIASYTYGPLLGLFAFGLFTKRQPIDRYVPYICIASPLICFALEQLVLRVTGYRFGYEMLMINGAITFAGLWLTSLWKVKERTV</sequence>
<proteinExistence type="inferred from homology"/>
<keyword evidence="5 12" id="KW-0812">Transmembrane</keyword>
<dbReference type="AlphaFoldDB" id="A0A3P1XTG7"/>
<keyword evidence="7" id="KW-0915">Sodium</keyword>
<dbReference type="CDD" id="cd10326">
    <property type="entry name" value="SLC5sbd_NIS-like"/>
    <property type="match status" value="1"/>
</dbReference>
<evidence type="ECO:0000313" key="14">
    <source>
        <dbReference type="EMBL" id="RRD73982.1"/>
    </source>
</evidence>
<feature type="transmembrane region" description="Helical" evidence="12">
    <location>
        <begin position="375"/>
        <end position="393"/>
    </location>
</feature>
<dbReference type="Gene3D" id="1.20.1730.10">
    <property type="entry name" value="Sodium/glucose cotransporter"/>
    <property type="match status" value="1"/>
</dbReference>
<protein>
    <submittedName>
        <fullName evidence="13">Sodium:solute symporter</fullName>
    </submittedName>
</protein>
<dbReference type="InterPro" id="IPR038377">
    <property type="entry name" value="Na/Glc_symporter_sf"/>
</dbReference>
<evidence type="ECO:0000256" key="9">
    <source>
        <dbReference type="ARBA" id="ARBA00023136"/>
    </source>
</evidence>
<feature type="transmembrane region" description="Helical" evidence="12">
    <location>
        <begin position="463"/>
        <end position="482"/>
    </location>
</feature>
<gene>
    <name evidence="13" type="ORF">EII40_04675</name>
    <name evidence="14" type="ORF">EII41_08630</name>
</gene>
<evidence type="ECO:0000256" key="7">
    <source>
        <dbReference type="ARBA" id="ARBA00023053"/>
    </source>
</evidence>
<evidence type="ECO:0000256" key="12">
    <source>
        <dbReference type="SAM" id="Phobius"/>
    </source>
</evidence>
<dbReference type="Proteomes" id="UP000279860">
    <property type="component" value="Unassembled WGS sequence"/>
</dbReference>
<keyword evidence="8" id="KW-0406">Ion transport</keyword>
<feature type="transmembrane region" description="Helical" evidence="12">
    <location>
        <begin position="120"/>
        <end position="147"/>
    </location>
</feature>
<feature type="transmembrane region" description="Helical" evidence="12">
    <location>
        <begin position="235"/>
        <end position="252"/>
    </location>
</feature>
<dbReference type="InterPro" id="IPR001734">
    <property type="entry name" value="Na/solute_symporter"/>
</dbReference>
<comment type="subcellular location">
    <subcellularLocation>
        <location evidence="1">Cell membrane</location>
        <topology evidence="1">Multi-pass membrane protein</topology>
    </subcellularLocation>
</comment>
<keyword evidence="9 12" id="KW-0472">Membrane</keyword>
<evidence type="ECO:0000256" key="11">
    <source>
        <dbReference type="RuleBase" id="RU362091"/>
    </source>
</evidence>
<comment type="similarity">
    <text evidence="2 11">Belongs to the sodium:solute symporter (SSF) (TC 2.A.21) family.</text>
</comment>
<keyword evidence="6 12" id="KW-1133">Transmembrane helix</keyword>
<dbReference type="EMBL" id="RQYS01000016">
    <property type="protein sequence ID" value="RRD62134.1"/>
    <property type="molecule type" value="Genomic_DNA"/>
</dbReference>
<feature type="transmembrane region" description="Helical" evidence="12">
    <location>
        <begin position="273"/>
        <end position="300"/>
    </location>
</feature>
<evidence type="ECO:0000256" key="3">
    <source>
        <dbReference type="ARBA" id="ARBA00022448"/>
    </source>
</evidence>
<accession>A0A3P1XTG7</accession>
<dbReference type="EMBL" id="RQYN01000031">
    <property type="protein sequence ID" value="RRD73982.1"/>
    <property type="molecule type" value="Genomic_DNA"/>
</dbReference>
<feature type="transmembrane region" description="Helical" evidence="12">
    <location>
        <begin position="312"/>
        <end position="339"/>
    </location>
</feature>